<dbReference type="GeneID" id="109115532"/>
<dbReference type="RefSeq" id="XP_019055232.1">
    <property type="nucleotide sequence ID" value="XM_019199687.1"/>
</dbReference>
<evidence type="ECO:0000256" key="1">
    <source>
        <dbReference type="SAM" id="Coils"/>
    </source>
</evidence>
<name>A0A1U8Q9H5_NELNU</name>
<feature type="coiled-coil region" evidence="1">
    <location>
        <begin position="45"/>
        <end position="118"/>
    </location>
</feature>
<sequence>MSIERGMENIVHANEVSLYGMEGTGEKVTANDAVEDHLTGCENERLQLEFELKTTKDKVKDLEDELAKKACSEEELKRKLMKKSSPFEDELQKKLHNEEEVKRKLDIAEEKITTKEEALGDSEDLICQHKKLIDYGYKLLIYIKQEKLEIELKLKTTEEKLKDLDDKLKKKLCTEDELKRKLEVAEKNILAKEKAPKDAEVALRQLKRLFESE</sequence>
<dbReference type="AlphaFoldDB" id="A0A1U8Q9H5"/>
<feature type="coiled-coil region" evidence="1">
    <location>
        <begin position="147"/>
        <end position="195"/>
    </location>
</feature>
<dbReference type="KEGG" id="nnu:109115532"/>
<organism evidence="2 3">
    <name type="scientific">Nelumbo nucifera</name>
    <name type="common">Sacred lotus</name>
    <dbReference type="NCBI Taxonomy" id="4432"/>
    <lineage>
        <taxon>Eukaryota</taxon>
        <taxon>Viridiplantae</taxon>
        <taxon>Streptophyta</taxon>
        <taxon>Embryophyta</taxon>
        <taxon>Tracheophyta</taxon>
        <taxon>Spermatophyta</taxon>
        <taxon>Magnoliopsida</taxon>
        <taxon>Proteales</taxon>
        <taxon>Nelumbonaceae</taxon>
        <taxon>Nelumbo</taxon>
    </lineage>
</organism>
<dbReference type="Proteomes" id="UP000189703">
    <property type="component" value="Unplaced"/>
</dbReference>
<evidence type="ECO:0000313" key="2">
    <source>
        <dbReference type="Proteomes" id="UP000189703"/>
    </source>
</evidence>
<dbReference type="InParanoid" id="A0A1U8Q9H5"/>
<protein>
    <submittedName>
        <fullName evidence="3">Peroxisomal and mitochondrial division factor 1-like</fullName>
    </submittedName>
</protein>
<reference evidence="3" key="1">
    <citation type="submission" date="2025-08" db="UniProtKB">
        <authorList>
            <consortium name="RefSeq"/>
        </authorList>
    </citation>
    <scope>IDENTIFICATION</scope>
</reference>
<proteinExistence type="predicted"/>
<evidence type="ECO:0000313" key="3">
    <source>
        <dbReference type="RefSeq" id="XP_019055232.1"/>
    </source>
</evidence>
<gene>
    <name evidence="3" type="primary">LOC109115532</name>
</gene>
<accession>A0A1U8Q9H5</accession>
<keyword evidence="1" id="KW-0175">Coiled coil</keyword>
<keyword evidence="2" id="KW-1185">Reference proteome</keyword>